<dbReference type="Gene3D" id="1.20.1250.20">
    <property type="entry name" value="MFS general substrate transporter like domains"/>
    <property type="match status" value="1"/>
</dbReference>
<gene>
    <name evidence="7" type="ORF">A0H81_13585</name>
</gene>
<evidence type="ECO:0008006" key="9">
    <source>
        <dbReference type="Google" id="ProtNLM"/>
    </source>
</evidence>
<feature type="transmembrane region" description="Helical" evidence="6">
    <location>
        <begin position="271"/>
        <end position="294"/>
    </location>
</feature>
<evidence type="ECO:0000313" key="7">
    <source>
        <dbReference type="EMBL" id="OBZ66361.1"/>
    </source>
</evidence>
<feature type="transmembrane region" description="Helical" evidence="6">
    <location>
        <begin position="128"/>
        <end position="152"/>
    </location>
</feature>
<feature type="transmembrane region" description="Helical" evidence="6">
    <location>
        <begin position="375"/>
        <end position="398"/>
    </location>
</feature>
<evidence type="ECO:0000256" key="4">
    <source>
        <dbReference type="ARBA" id="ARBA00022989"/>
    </source>
</evidence>
<feature type="transmembrane region" description="Helical" evidence="6">
    <location>
        <begin position="410"/>
        <end position="430"/>
    </location>
</feature>
<reference evidence="7 8" key="1">
    <citation type="submission" date="2016-03" db="EMBL/GenBank/DDBJ databases">
        <title>Whole genome sequencing of Grifola frondosa 9006-11.</title>
        <authorList>
            <person name="Min B."/>
            <person name="Park H."/>
            <person name="Kim J.-G."/>
            <person name="Cho H."/>
            <person name="Oh Y.-L."/>
            <person name="Kong W.-S."/>
            <person name="Choi I.-G."/>
        </authorList>
    </citation>
    <scope>NUCLEOTIDE SEQUENCE [LARGE SCALE GENOMIC DNA]</scope>
    <source>
        <strain evidence="7 8">9006-11</strain>
    </source>
</reference>
<keyword evidence="8" id="KW-1185">Reference proteome</keyword>
<dbReference type="GO" id="GO:0005886">
    <property type="term" value="C:plasma membrane"/>
    <property type="evidence" value="ECO:0007669"/>
    <property type="project" value="TreeGrafter"/>
</dbReference>
<dbReference type="Pfam" id="PF07690">
    <property type="entry name" value="MFS_1"/>
    <property type="match status" value="1"/>
</dbReference>
<feature type="transmembrane region" description="Helical" evidence="6">
    <location>
        <begin position="158"/>
        <end position="177"/>
    </location>
</feature>
<feature type="transmembrane region" description="Helical" evidence="6">
    <location>
        <begin position="69"/>
        <end position="93"/>
    </location>
</feature>
<organism evidence="7 8">
    <name type="scientific">Grifola frondosa</name>
    <name type="common">Maitake</name>
    <name type="synonym">Polyporus frondosus</name>
    <dbReference type="NCBI Taxonomy" id="5627"/>
    <lineage>
        <taxon>Eukaryota</taxon>
        <taxon>Fungi</taxon>
        <taxon>Dikarya</taxon>
        <taxon>Basidiomycota</taxon>
        <taxon>Agaricomycotina</taxon>
        <taxon>Agaricomycetes</taxon>
        <taxon>Polyporales</taxon>
        <taxon>Grifolaceae</taxon>
        <taxon>Grifola</taxon>
    </lineage>
</organism>
<name>A0A1C7LNL7_GRIFR</name>
<protein>
    <recommendedName>
        <fullName evidence="9">MFS general substrate transporter</fullName>
    </recommendedName>
</protein>
<evidence type="ECO:0000256" key="6">
    <source>
        <dbReference type="SAM" id="Phobius"/>
    </source>
</evidence>
<dbReference type="PANTHER" id="PTHR23502:SF132">
    <property type="entry name" value="POLYAMINE TRANSPORTER 2-RELATED"/>
    <property type="match status" value="1"/>
</dbReference>
<comment type="subcellular location">
    <subcellularLocation>
        <location evidence="1">Membrane</location>
        <topology evidence="1">Multi-pass membrane protein</topology>
    </subcellularLocation>
</comment>
<keyword evidence="2" id="KW-0813">Transport</keyword>
<feature type="transmembrane region" description="Helical" evidence="6">
    <location>
        <begin position="29"/>
        <end position="49"/>
    </location>
</feature>
<dbReference type="PANTHER" id="PTHR23502">
    <property type="entry name" value="MAJOR FACILITATOR SUPERFAMILY"/>
    <property type="match status" value="1"/>
</dbReference>
<feature type="transmembrane region" description="Helical" evidence="6">
    <location>
        <begin position="232"/>
        <end position="251"/>
    </location>
</feature>
<keyword evidence="4 6" id="KW-1133">Transmembrane helix</keyword>
<dbReference type="Proteomes" id="UP000092993">
    <property type="component" value="Unassembled WGS sequence"/>
</dbReference>
<dbReference type="InterPro" id="IPR036259">
    <property type="entry name" value="MFS_trans_sf"/>
</dbReference>
<dbReference type="EMBL" id="LUGG01000031">
    <property type="protein sequence ID" value="OBZ66361.1"/>
    <property type="molecule type" value="Genomic_DNA"/>
</dbReference>
<proteinExistence type="predicted"/>
<dbReference type="AlphaFoldDB" id="A0A1C7LNL7"/>
<evidence type="ECO:0000256" key="5">
    <source>
        <dbReference type="ARBA" id="ARBA00023136"/>
    </source>
</evidence>
<keyword evidence="5 6" id="KW-0472">Membrane</keyword>
<evidence type="ECO:0000256" key="3">
    <source>
        <dbReference type="ARBA" id="ARBA00022692"/>
    </source>
</evidence>
<evidence type="ECO:0000256" key="2">
    <source>
        <dbReference type="ARBA" id="ARBA00022448"/>
    </source>
</evidence>
<dbReference type="SUPFAM" id="SSF103473">
    <property type="entry name" value="MFS general substrate transporter"/>
    <property type="match status" value="1"/>
</dbReference>
<dbReference type="InterPro" id="IPR011701">
    <property type="entry name" value="MFS"/>
</dbReference>
<evidence type="ECO:0000313" key="8">
    <source>
        <dbReference type="Proteomes" id="UP000092993"/>
    </source>
</evidence>
<dbReference type="OMA" id="WAAHELH"/>
<dbReference type="GO" id="GO:0022857">
    <property type="term" value="F:transmembrane transporter activity"/>
    <property type="evidence" value="ECO:0007669"/>
    <property type="project" value="InterPro"/>
</dbReference>
<evidence type="ECO:0000256" key="1">
    <source>
        <dbReference type="ARBA" id="ARBA00004141"/>
    </source>
</evidence>
<sequence length="518" mass="57237">MDANTNTVVFSKTDHADPKNWSRNKKRLVVVYICILAFCAVFGSSFYVWPSSYGGPLSEMYGRRLPYIISWSLFIGANAVVAFADNLSAILIFRFLSGGCAACALNNGGGIMSDMYNIVDMQAQAIAIAWYAACIFAGPCIALVIGFFITVYAVSHIWVLRVFFFFTIVLWPLVLLLPETHGPTILAARSKRLRKEGHPDAWAAHELKHQTTGELFRIHLGRPAKMFVTEPIIQGAAIWTSLAYGIVYFFFEVYPVVFFEQHHFPLQLTGLPFIAIIIGTLAAAAPYITLVRFFQTLPVPSWIVPLDTPKDAPELRLKLALFACTLMPISLFWFAWTSGGRTHWIAPTLAGIPFGFATITIFFTFLTYTSQTFTIYASSSGACNTFARCMIGSFFPIVAHSIVRNLGTEWGVSVFGFISLCLIPIPILFLRYGASLRARSALAQEANAIVAKMRAQAAAAAKKAQAETKPLLPDKTDMDIETTAGTIVELGVQTTQEDARSVYAFSSRHTLIESPRMF</sequence>
<feature type="transmembrane region" description="Helical" evidence="6">
    <location>
        <begin position="315"/>
        <end position="336"/>
    </location>
</feature>
<feature type="transmembrane region" description="Helical" evidence="6">
    <location>
        <begin position="348"/>
        <end position="368"/>
    </location>
</feature>
<comment type="caution">
    <text evidence="7">The sequence shown here is derived from an EMBL/GenBank/DDBJ whole genome shotgun (WGS) entry which is preliminary data.</text>
</comment>
<keyword evidence="3 6" id="KW-0812">Transmembrane</keyword>
<dbReference type="OrthoDB" id="9986881at2759"/>
<dbReference type="STRING" id="5627.A0A1C7LNL7"/>
<accession>A0A1C7LNL7</accession>